<dbReference type="InterPro" id="IPR056671">
    <property type="entry name" value="DUF7769"/>
</dbReference>
<dbReference type="PANTHER" id="PTHR33889">
    <property type="entry name" value="OS04G0681850 PROTEIN"/>
    <property type="match status" value="1"/>
</dbReference>
<name>A0ABD1WZ26_9LAMI</name>
<protein>
    <recommendedName>
        <fullName evidence="1">DUF7769 domain-containing protein</fullName>
    </recommendedName>
</protein>
<dbReference type="Pfam" id="PF24964">
    <property type="entry name" value="DUF7769"/>
    <property type="match status" value="1"/>
</dbReference>
<dbReference type="AlphaFoldDB" id="A0ABD1WZ26"/>
<accession>A0ABD1WZ26</accession>
<dbReference type="Proteomes" id="UP001604277">
    <property type="component" value="Unassembled WGS sequence"/>
</dbReference>
<dbReference type="PANTHER" id="PTHR33889:SF7">
    <property type="entry name" value="OS04G0681850 PROTEIN"/>
    <property type="match status" value="1"/>
</dbReference>
<organism evidence="2 3">
    <name type="scientific">Forsythia ovata</name>
    <dbReference type="NCBI Taxonomy" id="205694"/>
    <lineage>
        <taxon>Eukaryota</taxon>
        <taxon>Viridiplantae</taxon>
        <taxon>Streptophyta</taxon>
        <taxon>Embryophyta</taxon>
        <taxon>Tracheophyta</taxon>
        <taxon>Spermatophyta</taxon>
        <taxon>Magnoliopsida</taxon>
        <taxon>eudicotyledons</taxon>
        <taxon>Gunneridae</taxon>
        <taxon>Pentapetalae</taxon>
        <taxon>asterids</taxon>
        <taxon>lamiids</taxon>
        <taxon>Lamiales</taxon>
        <taxon>Oleaceae</taxon>
        <taxon>Forsythieae</taxon>
        <taxon>Forsythia</taxon>
    </lineage>
</organism>
<evidence type="ECO:0000313" key="3">
    <source>
        <dbReference type="Proteomes" id="UP001604277"/>
    </source>
</evidence>
<reference evidence="3" key="1">
    <citation type="submission" date="2024-07" db="EMBL/GenBank/DDBJ databases">
        <title>Two chromosome-level genome assemblies of Korean endemic species Abeliophyllum distichum and Forsythia ovata (Oleaceae).</title>
        <authorList>
            <person name="Jang H."/>
        </authorList>
    </citation>
    <scope>NUCLEOTIDE SEQUENCE [LARGE SCALE GENOMIC DNA]</scope>
</reference>
<evidence type="ECO:0000313" key="2">
    <source>
        <dbReference type="EMBL" id="KAL2553505.1"/>
    </source>
</evidence>
<dbReference type="EMBL" id="JBFOLJ010000002">
    <property type="protein sequence ID" value="KAL2553505.1"/>
    <property type="molecule type" value="Genomic_DNA"/>
</dbReference>
<feature type="domain" description="DUF7769" evidence="1">
    <location>
        <begin position="92"/>
        <end position="139"/>
    </location>
</feature>
<gene>
    <name evidence="2" type="ORF">Fot_07124</name>
</gene>
<keyword evidence="3" id="KW-1185">Reference proteome</keyword>
<proteinExistence type="predicted"/>
<sequence length="196" mass="22587">MMREGGEWRLSWWAAEIRRDEDGFEREDDDEGEEKIGKETEDIEEQLHQKMNISSHTTSVDLNILPEDVNSICNIVTATENMRGPNKKKNFTSETKRAVFEMLLEASRDGKIPKGSISKVANTFSISRRSVSRIWHNTKCSSSTIGEIPDFSSKLVKRVGRKRADEFLTLLSDEYLNFAKLNPRPTRPLPPELWMR</sequence>
<comment type="caution">
    <text evidence="2">The sequence shown here is derived from an EMBL/GenBank/DDBJ whole genome shotgun (WGS) entry which is preliminary data.</text>
</comment>
<evidence type="ECO:0000259" key="1">
    <source>
        <dbReference type="Pfam" id="PF24964"/>
    </source>
</evidence>